<evidence type="ECO:0000313" key="7">
    <source>
        <dbReference type="Proteomes" id="UP000725002"/>
    </source>
</evidence>
<accession>A0A940DQE5</accession>
<keyword evidence="3 5" id="KW-1133">Transmembrane helix</keyword>
<reference evidence="6" key="2">
    <citation type="journal article" date="2021" name="PeerJ">
        <title>Extensive microbial diversity within the chicken gut microbiome revealed by metagenomics and culture.</title>
        <authorList>
            <person name="Gilroy R."/>
            <person name="Ravi A."/>
            <person name="Getino M."/>
            <person name="Pursley I."/>
            <person name="Horton D.L."/>
            <person name="Alikhan N.F."/>
            <person name="Baker D."/>
            <person name="Gharbi K."/>
            <person name="Hall N."/>
            <person name="Watson M."/>
            <person name="Adriaenssens E.M."/>
            <person name="Foster-Nyarko E."/>
            <person name="Jarju S."/>
            <person name="Secka A."/>
            <person name="Antonio M."/>
            <person name="Oren A."/>
            <person name="Chaudhuri R.R."/>
            <person name="La Ragione R."/>
            <person name="Hildebrand F."/>
            <person name="Pallen M.J."/>
        </authorList>
    </citation>
    <scope>NUCLEOTIDE SEQUENCE</scope>
    <source>
        <strain evidence="6">G3-8215</strain>
    </source>
</reference>
<gene>
    <name evidence="6" type="ORF">IAB75_01395</name>
</gene>
<evidence type="ECO:0000256" key="4">
    <source>
        <dbReference type="ARBA" id="ARBA00023136"/>
    </source>
</evidence>
<feature type="transmembrane region" description="Helical" evidence="5">
    <location>
        <begin position="16"/>
        <end position="40"/>
    </location>
</feature>
<evidence type="ECO:0000256" key="1">
    <source>
        <dbReference type="ARBA" id="ARBA00004141"/>
    </source>
</evidence>
<comment type="subcellular location">
    <subcellularLocation>
        <location evidence="1">Membrane</location>
        <topology evidence="1">Multi-pass membrane protein</topology>
    </subcellularLocation>
</comment>
<dbReference type="GO" id="GO:0016020">
    <property type="term" value="C:membrane"/>
    <property type="evidence" value="ECO:0007669"/>
    <property type="project" value="UniProtKB-SubCell"/>
</dbReference>
<evidence type="ECO:0000256" key="5">
    <source>
        <dbReference type="SAM" id="Phobius"/>
    </source>
</evidence>
<feature type="transmembrane region" description="Helical" evidence="5">
    <location>
        <begin position="61"/>
        <end position="80"/>
    </location>
</feature>
<reference evidence="6" key="1">
    <citation type="submission" date="2020-10" db="EMBL/GenBank/DDBJ databases">
        <authorList>
            <person name="Gilroy R."/>
        </authorList>
    </citation>
    <scope>NUCLEOTIDE SEQUENCE</scope>
    <source>
        <strain evidence="6">G3-8215</strain>
    </source>
</reference>
<dbReference type="InterPro" id="IPR006480">
    <property type="entry name" value="Phage_holin_4_1"/>
</dbReference>
<dbReference type="Pfam" id="PF05105">
    <property type="entry name" value="Phage_holin_4_1"/>
    <property type="match status" value="1"/>
</dbReference>
<organism evidence="6 7">
    <name type="scientific">Candidatus Cryptobacteroides avicola</name>
    <dbReference type="NCBI Taxonomy" id="2840757"/>
    <lineage>
        <taxon>Bacteria</taxon>
        <taxon>Pseudomonadati</taxon>
        <taxon>Bacteroidota</taxon>
        <taxon>Bacteroidia</taxon>
        <taxon>Bacteroidales</taxon>
        <taxon>Candidatus Cryptobacteroides</taxon>
    </lineage>
</organism>
<dbReference type="AlphaFoldDB" id="A0A940DQE5"/>
<sequence>MMEMIESYVTQDVMRGITIIFVCCVLVVVAALIDMWTGIDAARTNKERIRSHSLRKTVRKVIDYIRVVIFAVLIDILGIFFPWYELPYACVLVTLGVLLIEGKSVIENLKKKRSSAAGIIDMVDKIISCADEKDARKIITLIKSGKQETTR</sequence>
<evidence type="ECO:0000256" key="2">
    <source>
        <dbReference type="ARBA" id="ARBA00022692"/>
    </source>
</evidence>
<proteinExistence type="predicted"/>
<keyword evidence="4 5" id="KW-0472">Membrane</keyword>
<evidence type="ECO:0000313" key="6">
    <source>
        <dbReference type="EMBL" id="MBO8482765.1"/>
    </source>
</evidence>
<keyword evidence="2 5" id="KW-0812">Transmembrane</keyword>
<dbReference type="Proteomes" id="UP000725002">
    <property type="component" value="Unassembled WGS sequence"/>
</dbReference>
<evidence type="ECO:0000256" key="3">
    <source>
        <dbReference type="ARBA" id="ARBA00022989"/>
    </source>
</evidence>
<protein>
    <submittedName>
        <fullName evidence="6">Phage holin family protein</fullName>
    </submittedName>
</protein>
<name>A0A940DQE5_9BACT</name>
<comment type="caution">
    <text evidence="6">The sequence shown here is derived from an EMBL/GenBank/DDBJ whole genome shotgun (WGS) entry which is preliminary data.</text>
</comment>
<dbReference type="EMBL" id="JADILV010000009">
    <property type="protein sequence ID" value="MBO8482765.1"/>
    <property type="molecule type" value="Genomic_DNA"/>
</dbReference>